<dbReference type="EC" id="2.7.7.65" evidence="1"/>
<gene>
    <name evidence="4" type="ORF">D3272_16190</name>
</gene>
<evidence type="ECO:0000256" key="1">
    <source>
        <dbReference type="ARBA" id="ARBA00012528"/>
    </source>
</evidence>
<dbReference type="CDD" id="cd01949">
    <property type="entry name" value="GGDEF"/>
    <property type="match status" value="1"/>
</dbReference>
<dbReference type="FunFam" id="3.30.70.270:FF:000001">
    <property type="entry name" value="Diguanylate cyclase domain protein"/>
    <property type="match status" value="1"/>
</dbReference>
<accession>A0A4Q2RCW3</accession>
<comment type="catalytic activity">
    <reaction evidence="2">
        <text>2 GTP = 3',3'-c-di-GMP + 2 diphosphate</text>
        <dbReference type="Rhea" id="RHEA:24898"/>
        <dbReference type="ChEBI" id="CHEBI:33019"/>
        <dbReference type="ChEBI" id="CHEBI:37565"/>
        <dbReference type="ChEBI" id="CHEBI:58805"/>
        <dbReference type="EC" id="2.7.7.65"/>
    </reaction>
</comment>
<dbReference type="PANTHER" id="PTHR45138:SF9">
    <property type="entry name" value="DIGUANYLATE CYCLASE DGCM-RELATED"/>
    <property type="match status" value="1"/>
</dbReference>
<sequence>MRDDGSDLADCTAAAKAGDPVTALAIGLAARRSAEARGDHGSAAEAALAVAWACFQVGEVEMGLGHGEEARRLFGTLGLAAREVVAQAVVAWLLLETGLTEAAIEAALAAVGAAEPLGAAEAPGALEAESWAANVLAVVFWSCKQIDRADTLSLRALALARRHGNPQLVAWWLINLAGIRSEAGYRHAGLGEEAEARAALDDALAINGEALAITAPGGAHPAPWCARLALCNAAEYEVARGGLDAAEAHLARWEELPLEPGVRALAHFLYTRSGLLVRQGRGAEALPVCDRALALARESRNTDSRAHALRIMSEIQESLGRFDLALALFKQFHDTQATLAAEQVQRRVRLAELHYEVDRLKLRADELTQTSRIDALTGLGNRRLLDETLDRLRHAAQPFQVAVLDLDHFKSINDRFSHALGDEVLRRVGALLGAAVRGGDVAARMGGEEFVLVLPGTEDDEALAVCRRVQAMLSALDWREVHPALRVTASIGLASRDEAIDPVGVMALADERLYAAKRAGRDRIVAVAEGDGHRRVRAGGRQAAEALN</sequence>
<dbReference type="Gene3D" id="3.30.70.270">
    <property type="match status" value="1"/>
</dbReference>
<dbReference type="PROSITE" id="PS50887">
    <property type="entry name" value="GGDEF"/>
    <property type="match status" value="1"/>
</dbReference>
<reference evidence="4 5" key="2">
    <citation type="submission" date="2019-02" db="EMBL/GenBank/DDBJ databases">
        <title>'Lichenibacterium ramalinii' gen. nov. sp. nov., 'Lichenibacterium minor' gen. nov. sp. nov.</title>
        <authorList>
            <person name="Pankratov T."/>
        </authorList>
    </citation>
    <scope>NUCLEOTIDE SEQUENCE [LARGE SCALE GENOMIC DNA]</scope>
    <source>
        <strain evidence="4 5">RmlP001</strain>
    </source>
</reference>
<reference evidence="4 5" key="1">
    <citation type="submission" date="2018-09" db="EMBL/GenBank/DDBJ databases">
        <authorList>
            <person name="Grouzdev D.S."/>
            <person name="Krutkina M.S."/>
        </authorList>
    </citation>
    <scope>NUCLEOTIDE SEQUENCE [LARGE SCALE GENOMIC DNA]</scope>
    <source>
        <strain evidence="4 5">RmlP001</strain>
    </source>
</reference>
<dbReference type="InterPro" id="IPR011990">
    <property type="entry name" value="TPR-like_helical_dom_sf"/>
</dbReference>
<comment type="caution">
    <text evidence="4">The sequence shown here is derived from an EMBL/GenBank/DDBJ whole genome shotgun (WGS) entry which is preliminary data.</text>
</comment>
<dbReference type="SUPFAM" id="SSF48452">
    <property type="entry name" value="TPR-like"/>
    <property type="match status" value="2"/>
</dbReference>
<dbReference type="Proteomes" id="UP000289411">
    <property type="component" value="Unassembled WGS sequence"/>
</dbReference>
<protein>
    <recommendedName>
        <fullName evidence="1">diguanylate cyclase</fullName>
        <ecNumber evidence="1">2.7.7.65</ecNumber>
    </recommendedName>
</protein>
<evidence type="ECO:0000259" key="3">
    <source>
        <dbReference type="PROSITE" id="PS50887"/>
    </source>
</evidence>
<dbReference type="Pfam" id="PF13424">
    <property type="entry name" value="TPR_12"/>
    <property type="match status" value="1"/>
</dbReference>
<dbReference type="RefSeq" id="WP_129220251.1">
    <property type="nucleotide sequence ID" value="NZ_QYBC01000013.1"/>
</dbReference>
<evidence type="ECO:0000256" key="2">
    <source>
        <dbReference type="ARBA" id="ARBA00034247"/>
    </source>
</evidence>
<name>A0A4Q2RCW3_9HYPH</name>
<evidence type="ECO:0000313" key="4">
    <source>
        <dbReference type="EMBL" id="RYB03683.1"/>
    </source>
</evidence>
<organism evidence="4 5">
    <name type="scientific">Lichenibacterium ramalinae</name>
    <dbReference type="NCBI Taxonomy" id="2316527"/>
    <lineage>
        <taxon>Bacteria</taxon>
        <taxon>Pseudomonadati</taxon>
        <taxon>Pseudomonadota</taxon>
        <taxon>Alphaproteobacteria</taxon>
        <taxon>Hyphomicrobiales</taxon>
        <taxon>Lichenihabitantaceae</taxon>
        <taxon>Lichenibacterium</taxon>
    </lineage>
</organism>
<dbReference type="PANTHER" id="PTHR45138">
    <property type="entry name" value="REGULATORY COMPONENTS OF SENSORY TRANSDUCTION SYSTEM"/>
    <property type="match status" value="1"/>
</dbReference>
<dbReference type="InterPro" id="IPR043128">
    <property type="entry name" value="Rev_trsase/Diguanyl_cyclase"/>
</dbReference>
<dbReference type="InterPro" id="IPR000160">
    <property type="entry name" value="GGDEF_dom"/>
</dbReference>
<dbReference type="NCBIfam" id="TIGR00254">
    <property type="entry name" value="GGDEF"/>
    <property type="match status" value="1"/>
</dbReference>
<dbReference type="SMART" id="SM00267">
    <property type="entry name" value="GGDEF"/>
    <property type="match status" value="1"/>
</dbReference>
<dbReference type="InterPro" id="IPR050469">
    <property type="entry name" value="Diguanylate_Cyclase"/>
</dbReference>
<dbReference type="Pfam" id="PF00990">
    <property type="entry name" value="GGDEF"/>
    <property type="match status" value="1"/>
</dbReference>
<keyword evidence="5" id="KW-1185">Reference proteome</keyword>
<dbReference type="InterPro" id="IPR029787">
    <property type="entry name" value="Nucleotide_cyclase"/>
</dbReference>
<evidence type="ECO:0000313" key="5">
    <source>
        <dbReference type="Proteomes" id="UP000289411"/>
    </source>
</evidence>
<dbReference type="AlphaFoldDB" id="A0A4Q2RCW3"/>
<dbReference type="SUPFAM" id="SSF55073">
    <property type="entry name" value="Nucleotide cyclase"/>
    <property type="match status" value="1"/>
</dbReference>
<proteinExistence type="predicted"/>
<feature type="domain" description="GGDEF" evidence="3">
    <location>
        <begin position="397"/>
        <end position="529"/>
    </location>
</feature>
<dbReference type="EMBL" id="QYBC01000013">
    <property type="protein sequence ID" value="RYB03683.1"/>
    <property type="molecule type" value="Genomic_DNA"/>
</dbReference>
<dbReference type="Gene3D" id="1.25.40.10">
    <property type="entry name" value="Tetratricopeptide repeat domain"/>
    <property type="match status" value="2"/>
</dbReference>
<dbReference type="GO" id="GO:0052621">
    <property type="term" value="F:diguanylate cyclase activity"/>
    <property type="evidence" value="ECO:0007669"/>
    <property type="project" value="UniProtKB-EC"/>
</dbReference>
<dbReference type="OrthoDB" id="6191081at2"/>